<dbReference type="InterPro" id="IPR006702">
    <property type="entry name" value="CASP_dom"/>
</dbReference>
<evidence type="ECO:0000259" key="9">
    <source>
        <dbReference type="Pfam" id="PF04535"/>
    </source>
</evidence>
<evidence type="ECO:0000256" key="6">
    <source>
        <dbReference type="ARBA" id="ARBA00022989"/>
    </source>
</evidence>
<keyword evidence="5 8" id="KW-0812">Transmembrane</keyword>
<dbReference type="PANTHER" id="PTHR33573:SF40">
    <property type="entry name" value="CASP-LIKE PROTEIN 4D2"/>
    <property type="match status" value="1"/>
</dbReference>
<dbReference type="AlphaFoldDB" id="A0A978VNU1"/>
<sequence length="248" mass="27971">MTSIPYTILQLAFSVHQVVVSSQQNNILFDFYGDKIVSYMLATGGAAGFGIGIETKQWLSSILFDQIYDKAWYLEREERQMESIVSSRGWRIAALVLRVLTILLLLVSFVILLTNVLKVTYTDGRTKSFHFYDVVGFKYMVATIFLGLAYSILQTIFAIGRIKNENYDGRLLFDFYGDKVISNLLATGAAAGFIATRERQESFGEAGKYYQKHFDRSYASACILLLAFVCTLILSVISSYALPKRVNN</sequence>
<comment type="caution">
    <text evidence="8">Lacks conserved residue(s) required for the propagation of feature annotation.</text>
</comment>
<keyword evidence="4 8" id="KW-1003">Cell membrane</keyword>
<comment type="similarity">
    <text evidence="2 8">Belongs to the Casparian strip membrane proteins (CASP) family.</text>
</comment>
<evidence type="ECO:0000256" key="3">
    <source>
        <dbReference type="ARBA" id="ARBA00011489"/>
    </source>
</evidence>
<dbReference type="Pfam" id="PF04535">
    <property type="entry name" value="CASP_dom"/>
    <property type="match status" value="1"/>
</dbReference>
<evidence type="ECO:0000256" key="8">
    <source>
        <dbReference type="RuleBase" id="RU361233"/>
    </source>
</evidence>
<feature type="transmembrane region" description="Helical" evidence="8">
    <location>
        <begin position="95"/>
        <end position="117"/>
    </location>
</feature>
<evidence type="ECO:0000313" key="11">
    <source>
        <dbReference type="Proteomes" id="UP000813462"/>
    </source>
</evidence>
<evidence type="ECO:0000256" key="7">
    <source>
        <dbReference type="ARBA" id="ARBA00023136"/>
    </source>
</evidence>
<evidence type="ECO:0000313" key="10">
    <source>
        <dbReference type="EMBL" id="KAH7537216.1"/>
    </source>
</evidence>
<protein>
    <recommendedName>
        <fullName evidence="8">CASP-like protein</fullName>
    </recommendedName>
</protein>
<feature type="transmembrane region" description="Helical" evidence="8">
    <location>
        <begin position="137"/>
        <end position="159"/>
    </location>
</feature>
<evidence type="ECO:0000256" key="1">
    <source>
        <dbReference type="ARBA" id="ARBA00004651"/>
    </source>
</evidence>
<dbReference type="Proteomes" id="UP000813462">
    <property type="component" value="Unassembled WGS sequence"/>
</dbReference>
<comment type="subunit">
    <text evidence="3 8">Homodimer and heterodimers.</text>
</comment>
<accession>A0A978VNU1</accession>
<comment type="subcellular location">
    <subcellularLocation>
        <location evidence="1 8">Cell membrane</location>
        <topology evidence="1 8">Multi-pass membrane protein</topology>
    </subcellularLocation>
</comment>
<organism evidence="10 11">
    <name type="scientific">Ziziphus jujuba var. spinosa</name>
    <dbReference type="NCBI Taxonomy" id="714518"/>
    <lineage>
        <taxon>Eukaryota</taxon>
        <taxon>Viridiplantae</taxon>
        <taxon>Streptophyta</taxon>
        <taxon>Embryophyta</taxon>
        <taxon>Tracheophyta</taxon>
        <taxon>Spermatophyta</taxon>
        <taxon>Magnoliopsida</taxon>
        <taxon>eudicotyledons</taxon>
        <taxon>Gunneridae</taxon>
        <taxon>Pentapetalae</taxon>
        <taxon>rosids</taxon>
        <taxon>fabids</taxon>
        <taxon>Rosales</taxon>
        <taxon>Rhamnaceae</taxon>
        <taxon>Paliureae</taxon>
        <taxon>Ziziphus</taxon>
    </lineage>
</organism>
<evidence type="ECO:0000256" key="5">
    <source>
        <dbReference type="ARBA" id="ARBA00022692"/>
    </source>
</evidence>
<keyword evidence="7 8" id="KW-0472">Membrane</keyword>
<proteinExistence type="inferred from homology"/>
<keyword evidence="6 8" id="KW-1133">Transmembrane helix</keyword>
<dbReference type="EMBL" id="JAEACU010000003">
    <property type="protein sequence ID" value="KAH7537216.1"/>
    <property type="molecule type" value="Genomic_DNA"/>
</dbReference>
<evidence type="ECO:0000256" key="2">
    <source>
        <dbReference type="ARBA" id="ARBA00007651"/>
    </source>
</evidence>
<dbReference type="PANTHER" id="PTHR33573">
    <property type="entry name" value="CASP-LIKE PROTEIN 4A4"/>
    <property type="match status" value="1"/>
</dbReference>
<name>A0A978VNU1_ZIZJJ</name>
<reference evidence="10" key="1">
    <citation type="journal article" date="2021" name="Front. Plant Sci.">
        <title>Chromosome-Scale Genome Assembly for Chinese Sour Jujube and Insights Into Its Genome Evolution and Domestication Signature.</title>
        <authorList>
            <person name="Shen L.-Y."/>
            <person name="Luo H."/>
            <person name="Wang X.-L."/>
            <person name="Wang X.-M."/>
            <person name="Qiu X.-J."/>
            <person name="Liu H."/>
            <person name="Zhou S.-S."/>
            <person name="Jia K.-H."/>
            <person name="Nie S."/>
            <person name="Bao Y.-T."/>
            <person name="Zhang R.-G."/>
            <person name="Yun Q.-Z."/>
            <person name="Chai Y.-H."/>
            <person name="Lu J.-Y."/>
            <person name="Li Y."/>
            <person name="Zhao S.-W."/>
            <person name="Mao J.-F."/>
            <person name="Jia S.-G."/>
            <person name="Mao Y.-M."/>
        </authorList>
    </citation>
    <scope>NUCLEOTIDE SEQUENCE</scope>
    <source>
        <strain evidence="10">AT0</strain>
        <tissue evidence="10">Leaf</tissue>
    </source>
</reference>
<dbReference type="GO" id="GO:0005886">
    <property type="term" value="C:plasma membrane"/>
    <property type="evidence" value="ECO:0007669"/>
    <property type="project" value="UniProtKB-SubCell"/>
</dbReference>
<comment type="caution">
    <text evidence="10">The sequence shown here is derived from an EMBL/GenBank/DDBJ whole genome shotgun (WGS) entry which is preliminary data.</text>
</comment>
<gene>
    <name evidence="10" type="ORF">FEM48_Zijuj03G0069100</name>
</gene>
<evidence type="ECO:0000256" key="4">
    <source>
        <dbReference type="ARBA" id="ARBA00022475"/>
    </source>
</evidence>
<feature type="domain" description="Casparian strip membrane protein" evidence="9">
    <location>
        <begin position="88"/>
        <end position="230"/>
    </location>
</feature>
<feature type="transmembrane region" description="Helical" evidence="8">
    <location>
        <begin position="217"/>
        <end position="242"/>
    </location>
</feature>